<reference evidence="2" key="1">
    <citation type="submission" date="2023-05" db="EMBL/GenBank/DDBJ databases">
        <authorList>
            <person name="Stuckert A."/>
        </authorList>
    </citation>
    <scope>NUCLEOTIDE SEQUENCE</scope>
</reference>
<feature type="region of interest" description="Disordered" evidence="1">
    <location>
        <begin position="1"/>
        <end position="21"/>
    </location>
</feature>
<dbReference type="Proteomes" id="UP001162483">
    <property type="component" value="Unassembled WGS sequence"/>
</dbReference>
<keyword evidence="3" id="KW-1185">Reference proteome</keyword>
<gene>
    <name evidence="2" type="ORF">SPARVUS_LOCUS9701019</name>
</gene>
<accession>A0ABN9EG38</accession>
<dbReference type="EMBL" id="CATNWA010015382">
    <property type="protein sequence ID" value="CAI9582711.1"/>
    <property type="molecule type" value="Genomic_DNA"/>
</dbReference>
<proteinExistence type="predicted"/>
<protein>
    <submittedName>
        <fullName evidence="2">Uncharacterized protein</fullName>
    </submittedName>
</protein>
<sequence length="49" mass="4968">PAVTPVLCPASSDPGPLPCQRRPLSSSLPAVTPVLCPASSDICPLPCQQ</sequence>
<evidence type="ECO:0000256" key="1">
    <source>
        <dbReference type="SAM" id="MobiDB-lite"/>
    </source>
</evidence>
<name>A0ABN9EG38_9NEOB</name>
<evidence type="ECO:0000313" key="2">
    <source>
        <dbReference type="EMBL" id="CAI9582711.1"/>
    </source>
</evidence>
<comment type="caution">
    <text evidence="2">The sequence shown here is derived from an EMBL/GenBank/DDBJ whole genome shotgun (WGS) entry which is preliminary data.</text>
</comment>
<organism evidence="2 3">
    <name type="scientific">Staurois parvus</name>
    <dbReference type="NCBI Taxonomy" id="386267"/>
    <lineage>
        <taxon>Eukaryota</taxon>
        <taxon>Metazoa</taxon>
        <taxon>Chordata</taxon>
        <taxon>Craniata</taxon>
        <taxon>Vertebrata</taxon>
        <taxon>Euteleostomi</taxon>
        <taxon>Amphibia</taxon>
        <taxon>Batrachia</taxon>
        <taxon>Anura</taxon>
        <taxon>Neobatrachia</taxon>
        <taxon>Ranoidea</taxon>
        <taxon>Ranidae</taxon>
        <taxon>Staurois</taxon>
    </lineage>
</organism>
<evidence type="ECO:0000313" key="3">
    <source>
        <dbReference type="Proteomes" id="UP001162483"/>
    </source>
</evidence>
<feature type="non-terminal residue" evidence="2">
    <location>
        <position position="1"/>
    </location>
</feature>